<feature type="domain" description="Transposase DDE" evidence="1">
    <location>
        <begin position="7"/>
        <end position="53"/>
    </location>
</feature>
<dbReference type="PANTHER" id="PTHR30007">
    <property type="entry name" value="PHP DOMAIN PROTEIN"/>
    <property type="match status" value="1"/>
</dbReference>
<evidence type="ECO:0000313" key="2">
    <source>
        <dbReference type="EMBL" id="AFU57846.1"/>
    </source>
</evidence>
<evidence type="ECO:0000313" key="3">
    <source>
        <dbReference type="Proteomes" id="UP000008037"/>
    </source>
</evidence>
<dbReference type="EMBL" id="CP002408">
    <property type="protein sequence ID" value="AFU57846.1"/>
    <property type="molecule type" value="Genomic_DNA"/>
</dbReference>
<reference evidence="2 3" key="1">
    <citation type="journal article" date="2012" name="Environ. Microbiol.">
        <title>The genome of the ammonia-oxidizing Candidatus Nitrososphaera gargensis: insights into metabolic versatility and environmental adaptations.</title>
        <authorList>
            <person name="Spang A."/>
            <person name="Poehlein A."/>
            <person name="Offre P."/>
            <person name="Zumbragel S."/>
            <person name="Haider S."/>
            <person name="Rychlik N."/>
            <person name="Nowka B."/>
            <person name="Schmeisser C."/>
            <person name="Lebedeva E.V."/>
            <person name="Rattei T."/>
            <person name="Bohm C."/>
            <person name="Schmid M."/>
            <person name="Galushko A."/>
            <person name="Hatzenpichler R."/>
            <person name="Weinmaier T."/>
            <person name="Daniel R."/>
            <person name="Schleper C."/>
            <person name="Spieck E."/>
            <person name="Streit W."/>
            <person name="Wagner M."/>
        </authorList>
    </citation>
    <scope>NUCLEOTIDE SEQUENCE [LARGE SCALE GENOMIC DNA]</scope>
    <source>
        <strain evidence="3">Ga9.2</strain>
    </source>
</reference>
<protein>
    <submittedName>
        <fullName evidence="2">Putative transposase, IS4 family protein</fullName>
    </submittedName>
</protein>
<dbReference type="InterPro" id="IPR025668">
    <property type="entry name" value="Tnp_DDE_dom"/>
</dbReference>
<evidence type="ECO:0000259" key="1">
    <source>
        <dbReference type="Pfam" id="PF13586"/>
    </source>
</evidence>
<name>K0I950_NITGG</name>
<gene>
    <name evidence="2" type="ordered locus">Ngar_c09040</name>
</gene>
<dbReference type="PANTHER" id="PTHR30007:SF0">
    <property type="entry name" value="TRANSPOSASE"/>
    <property type="match status" value="1"/>
</dbReference>
<accession>K0I950</accession>
<sequence length="63" mass="7866">MPHIRHRGEKKQKRRYKRRRWVVERTNSWHNRFRKLLVRYEKKSENYLGLVQLWPAASLYTGG</sequence>
<dbReference type="InParanoid" id="K0I950"/>
<dbReference type="BioCyc" id="CNIT1237085:G1324-902-MONOMER"/>
<keyword evidence="3" id="KW-1185">Reference proteome</keyword>
<proteinExistence type="predicted"/>
<dbReference type="AlphaFoldDB" id="K0I950"/>
<dbReference type="Proteomes" id="UP000008037">
    <property type="component" value="Chromosome"/>
</dbReference>
<dbReference type="KEGG" id="nga:Ngar_c09040"/>
<dbReference type="Pfam" id="PF13586">
    <property type="entry name" value="DDE_Tnp_1_2"/>
    <property type="match status" value="1"/>
</dbReference>
<organism evidence="2 3">
    <name type="scientific">Nitrososphaera gargensis (strain Ga9.2)</name>
    <dbReference type="NCBI Taxonomy" id="1237085"/>
    <lineage>
        <taxon>Archaea</taxon>
        <taxon>Nitrososphaerota</taxon>
        <taxon>Nitrososphaeria</taxon>
        <taxon>Nitrososphaerales</taxon>
        <taxon>Nitrososphaeraceae</taxon>
        <taxon>Nitrososphaera</taxon>
    </lineage>
</organism>
<dbReference type="HOGENOM" id="CLU_055261_1_6_2"/>